<dbReference type="PANTHER" id="PTHR12532">
    <property type="entry name" value="TRANSLATIONAL ACTIVATOR OF CYTOCHROME C OXIDASE 1"/>
    <property type="match status" value="1"/>
</dbReference>
<name>A0ABY3PSQ3_9CYAN</name>
<dbReference type="Gene3D" id="1.10.10.200">
    <property type="match status" value="1"/>
</dbReference>
<evidence type="ECO:0000313" key="10">
    <source>
        <dbReference type="Proteomes" id="UP001054846"/>
    </source>
</evidence>
<dbReference type="InterPro" id="IPR049083">
    <property type="entry name" value="TACO1_YebC_N"/>
</dbReference>
<feature type="domain" description="TACO1/YebC-like N-terminal" evidence="8">
    <location>
        <begin position="5"/>
        <end position="75"/>
    </location>
</feature>
<evidence type="ECO:0000256" key="5">
    <source>
        <dbReference type="ARBA" id="ARBA00023163"/>
    </source>
</evidence>
<evidence type="ECO:0000259" key="7">
    <source>
        <dbReference type="Pfam" id="PF01709"/>
    </source>
</evidence>
<protein>
    <recommendedName>
        <fullName evidence="6">Probable transcriptional regulatory protein ISF26_11400</fullName>
    </recommendedName>
</protein>
<dbReference type="PANTHER" id="PTHR12532:SF6">
    <property type="entry name" value="TRANSCRIPTIONAL REGULATORY PROTEIN YEBC-RELATED"/>
    <property type="match status" value="1"/>
</dbReference>
<gene>
    <name evidence="9" type="ORF">ISF26_11400</name>
</gene>
<keyword evidence="4 6" id="KW-0238">DNA-binding</keyword>
<keyword evidence="5 6" id="KW-0804">Transcription</keyword>
<sequence length="251" mass="26851">MAGHSKWAQIKRQKAKNDVAKGAMFARLSREIIVATRLGGPDPAGNFRLRLAIEQAKAASLPGENIQRAVDKGSGALEGDNFEEIRYEGYGPAGVAILIEAQTDNRNRTAADLRAVFSRNGGNLGETGCVGWMFQQRGVAVLEGPVREEDLIEAALDGGAVGYEIDPEGQGAEVTCEAADLEALTDTLKGAGFQLAAAEVRWVPDNNIEIADPDIARQVLTLLEKLENLDDVQRVSANHLVADAVLESIYA</sequence>
<dbReference type="InterPro" id="IPR029072">
    <property type="entry name" value="YebC-like"/>
</dbReference>
<dbReference type="Pfam" id="PF20772">
    <property type="entry name" value="TACO1_YebC_N"/>
    <property type="match status" value="1"/>
</dbReference>
<comment type="subcellular location">
    <subcellularLocation>
        <location evidence="6">Cytoplasm</location>
    </subcellularLocation>
</comment>
<dbReference type="NCBIfam" id="NF001030">
    <property type="entry name" value="PRK00110.1"/>
    <property type="match status" value="1"/>
</dbReference>
<keyword evidence="2 6" id="KW-0963">Cytoplasm</keyword>
<dbReference type="Gene3D" id="3.30.70.980">
    <property type="match status" value="2"/>
</dbReference>
<evidence type="ECO:0000313" key="9">
    <source>
        <dbReference type="EMBL" id="UFP96770.1"/>
    </source>
</evidence>
<keyword evidence="3 6" id="KW-0805">Transcription regulation</keyword>
<dbReference type="InterPro" id="IPR002876">
    <property type="entry name" value="Transcrip_reg_TACO1-like"/>
</dbReference>
<organism evidence="9 10">
    <name type="scientific">Gloeobacter morelensis MG652769</name>
    <dbReference type="NCBI Taxonomy" id="2781736"/>
    <lineage>
        <taxon>Bacteria</taxon>
        <taxon>Bacillati</taxon>
        <taxon>Cyanobacteriota</taxon>
        <taxon>Cyanophyceae</taxon>
        <taxon>Gloeobacterales</taxon>
        <taxon>Gloeobacteraceae</taxon>
        <taxon>Gloeobacter</taxon>
        <taxon>Gloeobacter morelensis</taxon>
    </lineage>
</organism>
<dbReference type="EMBL" id="CP063845">
    <property type="protein sequence ID" value="UFP96770.1"/>
    <property type="molecule type" value="Genomic_DNA"/>
</dbReference>
<evidence type="ECO:0000256" key="6">
    <source>
        <dbReference type="HAMAP-Rule" id="MF_00693"/>
    </source>
</evidence>
<proteinExistence type="inferred from homology"/>
<dbReference type="NCBIfam" id="TIGR01033">
    <property type="entry name" value="YebC/PmpR family DNA-binding transcriptional regulator"/>
    <property type="match status" value="1"/>
</dbReference>
<dbReference type="RefSeq" id="WP_230844104.1">
    <property type="nucleotide sequence ID" value="NZ_CP063845.1"/>
</dbReference>
<evidence type="ECO:0000256" key="2">
    <source>
        <dbReference type="ARBA" id="ARBA00022490"/>
    </source>
</evidence>
<evidence type="ECO:0000256" key="3">
    <source>
        <dbReference type="ARBA" id="ARBA00023015"/>
    </source>
</evidence>
<reference evidence="9 10" key="1">
    <citation type="journal article" date="2021" name="Genome Biol. Evol.">
        <title>Complete Genome Sequencing of a Novel Gloeobacter Species from a Waterfall Cave in Mexico.</title>
        <authorList>
            <person name="Saw J.H."/>
            <person name="Cardona T."/>
            <person name="Montejano G."/>
        </authorList>
    </citation>
    <scope>NUCLEOTIDE SEQUENCE [LARGE SCALE GENOMIC DNA]</scope>
    <source>
        <strain evidence="9">MG652769</strain>
    </source>
</reference>
<dbReference type="InterPro" id="IPR026564">
    <property type="entry name" value="Transcrip_reg_TACO1-like_dom3"/>
</dbReference>
<dbReference type="GO" id="GO:0003677">
    <property type="term" value="F:DNA binding"/>
    <property type="evidence" value="ECO:0007669"/>
    <property type="project" value="UniProtKB-KW"/>
</dbReference>
<feature type="domain" description="TACO1/YebC-like second and third" evidence="7">
    <location>
        <begin position="82"/>
        <end position="238"/>
    </location>
</feature>
<dbReference type="Pfam" id="PF01709">
    <property type="entry name" value="Transcrip_reg"/>
    <property type="match status" value="1"/>
</dbReference>
<dbReference type="SUPFAM" id="SSF75625">
    <property type="entry name" value="YebC-like"/>
    <property type="match status" value="1"/>
</dbReference>
<dbReference type="NCBIfam" id="NF009044">
    <property type="entry name" value="PRK12378.1"/>
    <property type="match status" value="1"/>
</dbReference>
<evidence type="ECO:0000256" key="4">
    <source>
        <dbReference type="ARBA" id="ARBA00023125"/>
    </source>
</evidence>
<dbReference type="InterPro" id="IPR017856">
    <property type="entry name" value="Integrase-like_N"/>
</dbReference>
<dbReference type="HAMAP" id="MF_00693">
    <property type="entry name" value="Transcrip_reg_TACO1"/>
    <property type="match status" value="1"/>
</dbReference>
<accession>A0ABY3PSQ3</accession>
<dbReference type="InterPro" id="IPR048300">
    <property type="entry name" value="TACO1_YebC-like_2nd/3rd_dom"/>
</dbReference>
<keyword evidence="10" id="KW-1185">Reference proteome</keyword>
<comment type="similarity">
    <text evidence="1 6">Belongs to the TACO1 family.</text>
</comment>
<dbReference type="Proteomes" id="UP001054846">
    <property type="component" value="Chromosome"/>
</dbReference>
<evidence type="ECO:0000256" key="1">
    <source>
        <dbReference type="ARBA" id="ARBA00008724"/>
    </source>
</evidence>
<evidence type="ECO:0000259" key="8">
    <source>
        <dbReference type="Pfam" id="PF20772"/>
    </source>
</evidence>